<gene>
    <name evidence="2" type="ORF">ESCNG_510002</name>
</gene>
<feature type="region of interest" description="Disordered" evidence="1">
    <location>
        <begin position="118"/>
        <end position="137"/>
    </location>
</feature>
<dbReference type="EMBL" id="FMTB01000047">
    <property type="protein sequence ID" value="SCW15814.1"/>
    <property type="molecule type" value="Genomic_DNA"/>
</dbReference>
<evidence type="ECO:0000256" key="1">
    <source>
        <dbReference type="SAM" id="MobiDB-lite"/>
    </source>
</evidence>
<proteinExistence type="predicted"/>
<dbReference type="RefSeq" id="WP_010951196.1">
    <property type="nucleotide sequence ID" value="NZ_BLUI01000017.1"/>
</dbReference>
<evidence type="ECO:0000313" key="2">
    <source>
        <dbReference type="EMBL" id="SCW15814.1"/>
    </source>
</evidence>
<accession>A0AB74ESX6</accession>
<feature type="region of interest" description="Disordered" evidence="1">
    <location>
        <begin position="40"/>
        <end position="81"/>
    </location>
</feature>
<evidence type="ECO:0008006" key="4">
    <source>
        <dbReference type="Google" id="ProtNLM"/>
    </source>
</evidence>
<protein>
    <recommendedName>
        <fullName evidence="4">Phage associated protein</fullName>
    </recommendedName>
</protein>
<comment type="caution">
    <text evidence="2">The sequence shown here is derived from an EMBL/GenBank/DDBJ whole genome shotgun (WGS) entry which is preliminary data.</text>
</comment>
<name>A0AB74ESX6_NEIGO</name>
<organism evidence="2 3">
    <name type="scientific">Neisseria gonorrhoeae</name>
    <dbReference type="NCBI Taxonomy" id="485"/>
    <lineage>
        <taxon>Bacteria</taxon>
        <taxon>Pseudomonadati</taxon>
        <taxon>Pseudomonadota</taxon>
        <taxon>Betaproteobacteria</taxon>
        <taxon>Neisseriales</taxon>
        <taxon>Neisseriaceae</taxon>
        <taxon>Neisseria</taxon>
    </lineage>
</organism>
<feature type="compositionally biased region" description="Low complexity" evidence="1">
    <location>
        <begin position="40"/>
        <end position="54"/>
    </location>
</feature>
<evidence type="ECO:0000313" key="3">
    <source>
        <dbReference type="Proteomes" id="UP000182484"/>
    </source>
</evidence>
<sequence>MRTHIRTCVYHDSGTKGSNTASGISGTAAGAAEQAFFSAAKTANRSASAASANAPPHPDKPKNGRKPMTFQGHNNRKKAGGYAEYITGGELRLLQQTACRFKAALETAAWKHYVRAIKESEPVPDAEARRKRKKQAA</sequence>
<reference evidence="2 3" key="1">
    <citation type="submission" date="2016-09" db="EMBL/GenBank/DDBJ databases">
        <authorList>
            <person name="Kumanski S."/>
            <person name="Beatrice B."/>
        </authorList>
    </citation>
    <scope>NUCLEOTIDE SEQUENCE [LARGE SCALE GENOMIC DNA]</scope>
    <source>
        <strain evidence="2">Mankind</strain>
    </source>
</reference>
<dbReference type="AlphaFoldDB" id="A0AB74ESX6"/>
<dbReference type="Proteomes" id="UP000182484">
    <property type="component" value="Unassembled WGS sequence"/>
</dbReference>